<keyword evidence="2" id="KW-1185">Reference proteome</keyword>
<organism evidence="1 2">
    <name type="scientific">Lecanicillium saksenae</name>
    <dbReference type="NCBI Taxonomy" id="468837"/>
    <lineage>
        <taxon>Eukaryota</taxon>
        <taxon>Fungi</taxon>
        <taxon>Dikarya</taxon>
        <taxon>Ascomycota</taxon>
        <taxon>Pezizomycotina</taxon>
        <taxon>Sordariomycetes</taxon>
        <taxon>Hypocreomycetidae</taxon>
        <taxon>Hypocreales</taxon>
        <taxon>Cordycipitaceae</taxon>
        <taxon>Lecanicillium</taxon>
    </lineage>
</organism>
<proteinExistence type="predicted"/>
<dbReference type="Proteomes" id="UP001148737">
    <property type="component" value="Unassembled WGS sequence"/>
</dbReference>
<protein>
    <submittedName>
        <fullName evidence="1">Uncharacterized protein</fullName>
    </submittedName>
</protein>
<accession>A0ACC1QM96</accession>
<comment type="caution">
    <text evidence="1">The sequence shown here is derived from an EMBL/GenBank/DDBJ whole genome shotgun (WGS) entry which is preliminary data.</text>
</comment>
<gene>
    <name evidence="1" type="ORF">NLG97_g7289</name>
</gene>
<evidence type="ECO:0000313" key="1">
    <source>
        <dbReference type="EMBL" id="KAJ3483504.1"/>
    </source>
</evidence>
<reference evidence="1" key="1">
    <citation type="submission" date="2022-07" db="EMBL/GenBank/DDBJ databases">
        <title>Genome Sequence of Lecanicillium saksenae.</title>
        <authorList>
            <person name="Buettner E."/>
        </authorList>
    </citation>
    <scope>NUCLEOTIDE SEQUENCE</scope>
    <source>
        <strain evidence="1">VT-O1</strain>
    </source>
</reference>
<evidence type="ECO:0000313" key="2">
    <source>
        <dbReference type="Proteomes" id="UP001148737"/>
    </source>
</evidence>
<name>A0ACC1QM96_9HYPO</name>
<sequence length="475" mass="54058">MRQIYFRASTVIVWLGKKYERYAEELPQLQLFGCEGAAATVTPEELESAGDAAESSSASSRLARELYEDEYWKRVWIVQEVGLAERLIVCFGTCVTDWVTFIRLLTVKNVGSNGPMKLNDLRQRRYEGSRDFLQLLREYRDAECEKRRDKVYGLVGLASDVHFFPVDYRKSLFEIWRDVMIFANGHGLLAEDEIISVGGLVKYILMGAKCEPLDQMLRSYKPAQQDAVALIEDPGSPQVFRVPAKVLGCVKNVSFRPDEIIDDPNKQEMWEQTVQRYYRKDAGRAHAESDMLLRMILRSGSQDPTTACFTYSSGVQWTESVYTRDQMLDIWVGNTINRLQEMSNGQASAPESNKPLESPAETARLYQLECFFGRNDWKMGIASAQVQLGDLICWVESSRMAVILRPRTDTYNFTFRAVGTAFVATDLRGISISDHRERYKSFPQPRGPEKANLPVHLDATFLFILLDDASLGKCS</sequence>
<dbReference type="EMBL" id="JANAKD010001093">
    <property type="protein sequence ID" value="KAJ3483504.1"/>
    <property type="molecule type" value="Genomic_DNA"/>
</dbReference>